<feature type="transmembrane region" description="Helical" evidence="4">
    <location>
        <begin position="424"/>
        <end position="445"/>
    </location>
</feature>
<dbReference type="SMART" id="SM00220">
    <property type="entry name" value="S_TKc"/>
    <property type="match status" value="1"/>
</dbReference>
<feature type="region of interest" description="Disordered" evidence="3">
    <location>
        <begin position="454"/>
        <end position="508"/>
    </location>
</feature>
<gene>
    <name evidence="6" type="ORF">ETU37_17675</name>
</gene>
<dbReference type="GO" id="GO:0005737">
    <property type="term" value="C:cytoplasm"/>
    <property type="evidence" value="ECO:0007669"/>
    <property type="project" value="TreeGrafter"/>
</dbReference>
<dbReference type="PANTHER" id="PTHR24346:SF30">
    <property type="entry name" value="MATERNAL EMBRYONIC LEUCINE ZIPPER KINASE"/>
    <property type="match status" value="1"/>
</dbReference>
<dbReference type="OrthoDB" id="9786339at2"/>
<feature type="domain" description="Protein kinase" evidence="5">
    <location>
        <begin position="16"/>
        <end position="252"/>
    </location>
</feature>
<dbReference type="InterPro" id="IPR011009">
    <property type="entry name" value="Kinase-like_dom_sf"/>
</dbReference>
<evidence type="ECO:0000256" key="2">
    <source>
        <dbReference type="ARBA" id="ARBA00022840"/>
    </source>
</evidence>
<feature type="compositionally biased region" description="Polar residues" evidence="3">
    <location>
        <begin position="382"/>
        <end position="391"/>
    </location>
</feature>
<dbReference type="RefSeq" id="WP_129988665.1">
    <property type="nucleotide sequence ID" value="NZ_SDPU01000032.1"/>
</dbReference>
<sequence>MPDTPVGPGTVLAGRFVLEDLVADTEGARFWRATDKILARSVAVHVIDSSDPRAAGLLSAARTSATVTDGHLLRVLDAATADDVTYVVNEWGHGMSLDRLLAEGPLSPRRAAWVAKEVAEAISTAHRAGIAHGRLLPENVMVTESGSVKLIGFVVDAVLQGRDTATVRGEQTLEEHEADVVNLGALLYAGLVGRWPGTDGSVIPAAPVEHGRPLRPRQVRAGVPRPLDAICERVLGGNGHGVVPLETAHEVYAALCDYVGDPTAAPLGDTGPMPAVDGDTGEQPGEATQLSPGPLVETGDVAGANGGDPERTQVGVPRFDDDAADADDPDGPAAPSGDGPESTRVVRTAPPPPPPFPEPEERPLFASDAPRRPRDTDPLASTPATYRTATHATIPPAWGPDADTPPPAGGRRRADVDEPPGRSWLRLAAALAGVLVLVLAIVFAFNLGRGSVLPGGDDEAQSGTQTEGASKQTPKPVEVASVSDFDPPPGGNGEENAETAPLAVDGNPTTAWRTSTYYDPLSLQKPGVGLLVDLGKAVDVSDVQLTLIGQGTDVELRAAPGADAAPTALAQTERVAAAAGAGTDVTLAPKQAVKTRFLLVWLTDLPTVDGGYRGEVAEIGVRA</sequence>
<reference evidence="6 7" key="1">
    <citation type="submission" date="2019-01" db="EMBL/GenBank/DDBJ databases">
        <title>Nocardioides guangzhouensis sp. nov., an actinobacterium isolated from soil.</title>
        <authorList>
            <person name="Fu Y."/>
            <person name="Cai Y."/>
            <person name="Lin Z."/>
            <person name="Chen P."/>
        </authorList>
    </citation>
    <scope>NUCLEOTIDE SEQUENCE [LARGE SCALE GENOMIC DNA]</scope>
    <source>
        <strain evidence="6 7">NBRC 105384</strain>
    </source>
</reference>
<feature type="compositionally biased region" description="Low complexity" evidence="3">
    <location>
        <begin position="331"/>
        <end position="340"/>
    </location>
</feature>
<feature type="region of interest" description="Disordered" evidence="3">
    <location>
        <begin position="266"/>
        <end position="418"/>
    </location>
</feature>
<keyword evidence="1" id="KW-0547">Nucleotide-binding</keyword>
<keyword evidence="2" id="KW-0067">ATP-binding</keyword>
<keyword evidence="4" id="KW-0812">Transmembrane</keyword>
<dbReference type="GO" id="GO:0004674">
    <property type="term" value="F:protein serine/threonine kinase activity"/>
    <property type="evidence" value="ECO:0007669"/>
    <property type="project" value="TreeGrafter"/>
</dbReference>
<dbReference type="GO" id="GO:0005524">
    <property type="term" value="F:ATP binding"/>
    <property type="evidence" value="ECO:0007669"/>
    <property type="project" value="UniProtKB-KW"/>
</dbReference>
<proteinExistence type="predicted"/>
<feature type="compositionally biased region" description="Polar residues" evidence="3">
    <location>
        <begin position="461"/>
        <end position="473"/>
    </location>
</feature>
<evidence type="ECO:0000313" key="6">
    <source>
        <dbReference type="EMBL" id="RYU10228.1"/>
    </source>
</evidence>
<comment type="caution">
    <text evidence="6">The sequence shown here is derived from an EMBL/GenBank/DDBJ whole genome shotgun (WGS) entry which is preliminary data.</text>
</comment>
<dbReference type="SUPFAM" id="SSF56112">
    <property type="entry name" value="Protein kinase-like (PK-like)"/>
    <property type="match status" value="1"/>
</dbReference>
<name>A0A4Q5IYA5_9ACTN</name>
<keyword evidence="7" id="KW-1185">Reference proteome</keyword>
<feature type="compositionally biased region" description="Basic and acidic residues" evidence="3">
    <location>
        <begin position="359"/>
        <end position="377"/>
    </location>
</feature>
<dbReference type="InterPro" id="IPR000719">
    <property type="entry name" value="Prot_kinase_dom"/>
</dbReference>
<dbReference type="Gene3D" id="3.30.200.20">
    <property type="entry name" value="Phosphorylase Kinase, domain 1"/>
    <property type="match status" value="1"/>
</dbReference>
<protein>
    <recommendedName>
        <fullName evidence="5">Protein kinase domain-containing protein</fullName>
    </recommendedName>
</protein>
<dbReference type="GO" id="GO:0035556">
    <property type="term" value="P:intracellular signal transduction"/>
    <property type="evidence" value="ECO:0007669"/>
    <property type="project" value="TreeGrafter"/>
</dbReference>
<accession>A0A4Q5IYA5</accession>
<evidence type="ECO:0000256" key="4">
    <source>
        <dbReference type="SAM" id="Phobius"/>
    </source>
</evidence>
<dbReference type="PROSITE" id="PS50011">
    <property type="entry name" value="PROTEIN_KINASE_DOM"/>
    <property type="match status" value="1"/>
</dbReference>
<dbReference type="EMBL" id="SDPU01000032">
    <property type="protein sequence ID" value="RYU10228.1"/>
    <property type="molecule type" value="Genomic_DNA"/>
</dbReference>
<dbReference type="AlphaFoldDB" id="A0A4Q5IYA5"/>
<keyword evidence="4" id="KW-1133">Transmembrane helix</keyword>
<dbReference type="CDD" id="cd13973">
    <property type="entry name" value="PK_MviN-like"/>
    <property type="match status" value="1"/>
</dbReference>
<evidence type="ECO:0000256" key="3">
    <source>
        <dbReference type="SAM" id="MobiDB-lite"/>
    </source>
</evidence>
<keyword evidence="4" id="KW-0472">Membrane</keyword>
<dbReference type="Gene3D" id="1.10.510.10">
    <property type="entry name" value="Transferase(Phosphotransferase) domain 1"/>
    <property type="match status" value="1"/>
</dbReference>
<dbReference type="Gene3D" id="2.60.120.260">
    <property type="entry name" value="Galactose-binding domain-like"/>
    <property type="match status" value="1"/>
</dbReference>
<evidence type="ECO:0000259" key="5">
    <source>
        <dbReference type="PROSITE" id="PS50011"/>
    </source>
</evidence>
<dbReference type="Proteomes" id="UP000291189">
    <property type="component" value="Unassembled WGS sequence"/>
</dbReference>
<dbReference type="Pfam" id="PF00069">
    <property type="entry name" value="Pkinase"/>
    <property type="match status" value="1"/>
</dbReference>
<dbReference type="PANTHER" id="PTHR24346">
    <property type="entry name" value="MAP/MICROTUBULE AFFINITY-REGULATING KINASE"/>
    <property type="match status" value="1"/>
</dbReference>
<organism evidence="6 7">
    <name type="scientific">Nocardioides iriomotensis</name>
    <dbReference type="NCBI Taxonomy" id="715784"/>
    <lineage>
        <taxon>Bacteria</taxon>
        <taxon>Bacillati</taxon>
        <taxon>Actinomycetota</taxon>
        <taxon>Actinomycetes</taxon>
        <taxon>Propionibacteriales</taxon>
        <taxon>Nocardioidaceae</taxon>
        <taxon>Nocardioides</taxon>
    </lineage>
</organism>
<evidence type="ECO:0000256" key="1">
    <source>
        <dbReference type="ARBA" id="ARBA00022741"/>
    </source>
</evidence>
<evidence type="ECO:0000313" key="7">
    <source>
        <dbReference type="Proteomes" id="UP000291189"/>
    </source>
</evidence>